<dbReference type="PANTHER" id="PTHR31964:SF113">
    <property type="entry name" value="USPA DOMAIN-CONTAINING PROTEIN"/>
    <property type="match status" value="1"/>
</dbReference>
<dbReference type="Gene3D" id="3.40.50.620">
    <property type="entry name" value="HUPs"/>
    <property type="match status" value="2"/>
</dbReference>
<feature type="domain" description="UspA" evidence="2">
    <location>
        <begin position="8"/>
        <end position="154"/>
    </location>
</feature>
<comment type="caution">
    <text evidence="3">The sequence shown here is derived from an EMBL/GenBank/DDBJ whole genome shotgun (WGS) entry which is preliminary data.</text>
</comment>
<dbReference type="InterPro" id="IPR014729">
    <property type="entry name" value="Rossmann-like_a/b/a_fold"/>
</dbReference>
<organism evidence="3 4">
    <name type="scientific">Actinoplanes awajinensis subsp. mycoplanecinus</name>
    <dbReference type="NCBI Taxonomy" id="135947"/>
    <lineage>
        <taxon>Bacteria</taxon>
        <taxon>Bacillati</taxon>
        <taxon>Actinomycetota</taxon>
        <taxon>Actinomycetes</taxon>
        <taxon>Micromonosporales</taxon>
        <taxon>Micromonosporaceae</taxon>
        <taxon>Actinoplanes</taxon>
    </lineage>
</organism>
<proteinExistence type="inferred from homology"/>
<protein>
    <submittedName>
        <fullName evidence="3">Universal stress protein</fullName>
    </submittedName>
</protein>
<accession>A0A101JB99</accession>
<evidence type="ECO:0000313" key="4">
    <source>
        <dbReference type="Proteomes" id="UP000053244"/>
    </source>
</evidence>
<dbReference type="InterPro" id="IPR006015">
    <property type="entry name" value="Universal_stress_UspA"/>
</dbReference>
<evidence type="ECO:0000256" key="1">
    <source>
        <dbReference type="ARBA" id="ARBA00008791"/>
    </source>
</evidence>
<reference evidence="3 4" key="1">
    <citation type="submission" date="2015-10" db="EMBL/GenBank/DDBJ databases">
        <authorList>
            <person name="Gilbert D.G."/>
        </authorList>
    </citation>
    <scope>NUCLEOTIDE SEQUENCE [LARGE SCALE GENOMIC DNA]</scope>
    <source>
        <strain evidence="3 4">NRRL B-16712</strain>
    </source>
</reference>
<dbReference type="EMBL" id="LLZH01000331">
    <property type="protein sequence ID" value="KUL23615.1"/>
    <property type="molecule type" value="Genomic_DNA"/>
</dbReference>
<gene>
    <name evidence="3" type="ORF">ADL15_45965</name>
</gene>
<feature type="domain" description="UspA" evidence="2">
    <location>
        <begin position="226"/>
        <end position="281"/>
    </location>
</feature>
<dbReference type="PANTHER" id="PTHR31964">
    <property type="entry name" value="ADENINE NUCLEOTIDE ALPHA HYDROLASES-LIKE SUPERFAMILY PROTEIN"/>
    <property type="match status" value="1"/>
</dbReference>
<dbReference type="InterPro" id="IPR006016">
    <property type="entry name" value="UspA"/>
</dbReference>
<keyword evidence="4" id="KW-1185">Reference proteome</keyword>
<sequence length="293" mass="30244">MDGSTGARVLLCYDGSVAAGAAIEVAARLLPHARAHVAFVWAPPFGSAALRHRLWHGTSEINEFVAAIEREGKAEATRLAAVGVALAAAYGWAAEPLVRRTYGGEGLQLAEIGGEIGADLIVLGSRGLGGARAVLGSVSDLVVHYARCPVLVVPHPLLEAERAVLDVGPVVVGWDGSPGATAARQISARLFPGRPVVPVFVADGDERTARMIPGLVEAHHADGHLEHGRSTAAALAGQARALDAALVAVGSRGRSAVREILLGSVAMAMLHHVHRPVLVVPHRETPASPGTPP</sequence>
<dbReference type="RefSeq" id="WP_067706377.1">
    <property type="nucleotide sequence ID" value="NZ_LLZH01000331.1"/>
</dbReference>
<comment type="similarity">
    <text evidence="1">Belongs to the universal stress protein A family.</text>
</comment>
<evidence type="ECO:0000313" key="3">
    <source>
        <dbReference type="EMBL" id="KUL23615.1"/>
    </source>
</evidence>
<dbReference type="AlphaFoldDB" id="A0A101JB99"/>
<dbReference type="Pfam" id="PF00582">
    <property type="entry name" value="Usp"/>
    <property type="match status" value="2"/>
</dbReference>
<name>A0A101JB99_9ACTN</name>
<evidence type="ECO:0000259" key="2">
    <source>
        <dbReference type="Pfam" id="PF00582"/>
    </source>
</evidence>
<dbReference type="SUPFAM" id="SSF52402">
    <property type="entry name" value="Adenine nucleotide alpha hydrolases-like"/>
    <property type="match status" value="2"/>
</dbReference>
<dbReference type="Proteomes" id="UP000053244">
    <property type="component" value="Unassembled WGS sequence"/>
</dbReference>
<dbReference type="PRINTS" id="PR01438">
    <property type="entry name" value="UNVRSLSTRESS"/>
</dbReference>